<feature type="compositionally biased region" description="Basic and acidic residues" evidence="1">
    <location>
        <begin position="77"/>
        <end position="91"/>
    </location>
</feature>
<dbReference type="AlphaFoldDB" id="A0A6J4T5N9"/>
<evidence type="ECO:0000313" key="2">
    <source>
        <dbReference type="EMBL" id="CAA9514073.1"/>
    </source>
</evidence>
<dbReference type="EMBL" id="CADCVY010000104">
    <property type="protein sequence ID" value="CAA9514073.1"/>
    <property type="molecule type" value="Genomic_DNA"/>
</dbReference>
<feature type="non-terminal residue" evidence="2">
    <location>
        <position position="91"/>
    </location>
</feature>
<accession>A0A6J4T5N9</accession>
<feature type="compositionally biased region" description="Basic residues" evidence="1">
    <location>
        <begin position="55"/>
        <end position="75"/>
    </location>
</feature>
<organism evidence="2">
    <name type="scientific">uncultured Sphingomonas sp</name>
    <dbReference type="NCBI Taxonomy" id="158754"/>
    <lineage>
        <taxon>Bacteria</taxon>
        <taxon>Pseudomonadati</taxon>
        <taxon>Pseudomonadota</taxon>
        <taxon>Alphaproteobacteria</taxon>
        <taxon>Sphingomonadales</taxon>
        <taxon>Sphingomonadaceae</taxon>
        <taxon>Sphingomonas</taxon>
        <taxon>environmental samples</taxon>
    </lineage>
</organism>
<reference evidence="2" key="1">
    <citation type="submission" date="2020-02" db="EMBL/GenBank/DDBJ databases">
        <authorList>
            <person name="Meier V. D."/>
        </authorList>
    </citation>
    <scope>NUCLEOTIDE SEQUENCE</scope>
    <source>
        <strain evidence="2">AVDCRST_MAG44</strain>
    </source>
</reference>
<proteinExistence type="predicted"/>
<feature type="region of interest" description="Disordered" evidence="1">
    <location>
        <begin position="55"/>
        <end position="91"/>
    </location>
</feature>
<name>A0A6J4T5N9_9SPHN</name>
<evidence type="ECO:0000256" key="1">
    <source>
        <dbReference type="SAM" id="MobiDB-lite"/>
    </source>
</evidence>
<gene>
    <name evidence="2" type="ORF">AVDCRST_MAG44-1580</name>
</gene>
<feature type="region of interest" description="Disordered" evidence="1">
    <location>
        <begin position="1"/>
        <end position="29"/>
    </location>
</feature>
<sequence>GTVWDHRLDHHRRHRRGNREVPDAGQGPGRLLYHHIARYCRRAAGRLDRQSRRLVRHQRRCRLRRRHRRRLHPARHLPADRRPAEPRHQAL</sequence>
<protein>
    <submittedName>
        <fullName evidence="2">Transglycosylase associated protein</fullName>
    </submittedName>
</protein>
<feature type="non-terminal residue" evidence="2">
    <location>
        <position position="1"/>
    </location>
</feature>